<dbReference type="AlphaFoldDB" id="A0A917C0M4"/>
<comment type="caution">
    <text evidence="2">The sequence shown here is derived from an EMBL/GenBank/DDBJ whole genome shotgun (WGS) entry which is preliminary data.</text>
</comment>
<accession>A0A917C0M4</accession>
<reference evidence="2" key="1">
    <citation type="journal article" date="2014" name="Int. J. Syst. Evol. Microbiol.">
        <title>Complete genome sequence of Corynebacterium casei LMG S-19264T (=DSM 44701T), isolated from a smear-ripened cheese.</title>
        <authorList>
            <consortium name="US DOE Joint Genome Institute (JGI-PGF)"/>
            <person name="Walter F."/>
            <person name="Albersmeier A."/>
            <person name="Kalinowski J."/>
            <person name="Ruckert C."/>
        </authorList>
    </citation>
    <scope>NUCLEOTIDE SEQUENCE</scope>
    <source>
        <strain evidence="2">CCM 7897</strain>
    </source>
</reference>
<sequence>MVLPAPGGATSTAATVSRKVAVRAGKASSMGRRVSNMRGGLAAFVTGISRDIGHPGPQNPSFRDPMGGRRGRTSGRTWLM</sequence>
<evidence type="ECO:0000256" key="1">
    <source>
        <dbReference type="SAM" id="MobiDB-lite"/>
    </source>
</evidence>
<dbReference type="Proteomes" id="UP000606044">
    <property type="component" value="Unassembled WGS sequence"/>
</dbReference>
<feature type="region of interest" description="Disordered" evidence="1">
    <location>
        <begin position="48"/>
        <end position="80"/>
    </location>
</feature>
<gene>
    <name evidence="2" type="ORF">GCM10007301_24990</name>
</gene>
<keyword evidence="3" id="KW-1185">Reference proteome</keyword>
<reference evidence="2" key="2">
    <citation type="submission" date="2020-09" db="EMBL/GenBank/DDBJ databases">
        <authorList>
            <person name="Sun Q."/>
            <person name="Sedlacek I."/>
        </authorList>
    </citation>
    <scope>NUCLEOTIDE SEQUENCE</scope>
    <source>
        <strain evidence="2">CCM 7897</strain>
    </source>
</reference>
<proteinExistence type="predicted"/>
<organism evidence="2 3">
    <name type="scientific">Azorhizobium oxalatiphilum</name>
    <dbReference type="NCBI Taxonomy" id="980631"/>
    <lineage>
        <taxon>Bacteria</taxon>
        <taxon>Pseudomonadati</taxon>
        <taxon>Pseudomonadota</taxon>
        <taxon>Alphaproteobacteria</taxon>
        <taxon>Hyphomicrobiales</taxon>
        <taxon>Xanthobacteraceae</taxon>
        <taxon>Azorhizobium</taxon>
    </lineage>
</organism>
<evidence type="ECO:0000313" key="2">
    <source>
        <dbReference type="EMBL" id="GGF64157.1"/>
    </source>
</evidence>
<evidence type="ECO:0000313" key="3">
    <source>
        <dbReference type="Proteomes" id="UP000606044"/>
    </source>
</evidence>
<name>A0A917C0M4_9HYPH</name>
<protein>
    <submittedName>
        <fullName evidence="2">Uncharacterized protein</fullName>
    </submittedName>
</protein>
<dbReference type="EMBL" id="BMCT01000003">
    <property type="protein sequence ID" value="GGF64157.1"/>
    <property type="molecule type" value="Genomic_DNA"/>
</dbReference>